<gene>
    <name evidence="2" type="ORF">C8F04DRAFT_947285</name>
</gene>
<organism evidence="2 3">
    <name type="scientific">Mycena alexandri</name>
    <dbReference type="NCBI Taxonomy" id="1745969"/>
    <lineage>
        <taxon>Eukaryota</taxon>
        <taxon>Fungi</taxon>
        <taxon>Dikarya</taxon>
        <taxon>Basidiomycota</taxon>
        <taxon>Agaricomycotina</taxon>
        <taxon>Agaricomycetes</taxon>
        <taxon>Agaricomycetidae</taxon>
        <taxon>Agaricales</taxon>
        <taxon>Marasmiineae</taxon>
        <taxon>Mycenaceae</taxon>
        <taxon>Mycena</taxon>
    </lineage>
</organism>
<protein>
    <submittedName>
        <fullName evidence="2">Uncharacterized protein</fullName>
    </submittedName>
</protein>
<feature type="transmembrane region" description="Helical" evidence="1">
    <location>
        <begin position="64"/>
        <end position="87"/>
    </location>
</feature>
<keyword evidence="3" id="KW-1185">Reference proteome</keyword>
<dbReference type="EMBL" id="JARJCM010000017">
    <property type="protein sequence ID" value="KAJ7041361.1"/>
    <property type="molecule type" value="Genomic_DNA"/>
</dbReference>
<name>A0AAD6XAY3_9AGAR</name>
<accession>A0AAD6XAY3</accession>
<feature type="transmembrane region" description="Helical" evidence="1">
    <location>
        <begin position="20"/>
        <end position="43"/>
    </location>
</feature>
<keyword evidence="1" id="KW-0812">Transmembrane</keyword>
<keyword evidence="1" id="KW-1133">Transmembrane helix</keyword>
<sequence>MWIAHFAPALALKPFFPNLPMWALAMAGSLPDAIFFVNAMLGIEEFRYSPTLNLRGCFPYANEYPYSHSLVGEVIMAAGFAVLYTAFFTKTWSTVPMTDVLALFFVTSTHYILDATTHRPDMVLTPSSSKAHGTSLFDSPSTMFILELGLMALAATPYLRYTSQKPTASGLRRNAPRILAALFVVEQLQFCYLGAPTTNTRWVHAPMFLSTILTTVALMSWVDGTRVIGSDDGKKQL</sequence>
<proteinExistence type="predicted"/>
<keyword evidence="1" id="KW-0472">Membrane</keyword>
<comment type="caution">
    <text evidence="2">The sequence shown here is derived from an EMBL/GenBank/DDBJ whole genome shotgun (WGS) entry which is preliminary data.</text>
</comment>
<evidence type="ECO:0000313" key="3">
    <source>
        <dbReference type="Proteomes" id="UP001218188"/>
    </source>
</evidence>
<evidence type="ECO:0000313" key="2">
    <source>
        <dbReference type="EMBL" id="KAJ7041361.1"/>
    </source>
</evidence>
<dbReference type="AlphaFoldDB" id="A0AAD6XAY3"/>
<evidence type="ECO:0000256" key="1">
    <source>
        <dbReference type="SAM" id="Phobius"/>
    </source>
</evidence>
<reference evidence="2" key="1">
    <citation type="submission" date="2023-03" db="EMBL/GenBank/DDBJ databases">
        <title>Massive genome expansion in bonnet fungi (Mycena s.s.) driven by repeated elements and novel gene families across ecological guilds.</title>
        <authorList>
            <consortium name="Lawrence Berkeley National Laboratory"/>
            <person name="Harder C.B."/>
            <person name="Miyauchi S."/>
            <person name="Viragh M."/>
            <person name="Kuo A."/>
            <person name="Thoen E."/>
            <person name="Andreopoulos B."/>
            <person name="Lu D."/>
            <person name="Skrede I."/>
            <person name="Drula E."/>
            <person name="Henrissat B."/>
            <person name="Morin E."/>
            <person name="Kohler A."/>
            <person name="Barry K."/>
            <person name="LaButti K."/>
            <person name="Morin E."/>
            <person name="Salamov A."/>
            <person name="Lipzen A."/>
            <person name="Mereny Z."/>
            <person name="Hegedus B."/>
            <person name="Baldrian P."/>
            <person name="Stursova M."/>
            <person name="Weitz H."/>
            <person name="Taylor A."/>
            <person name="Grigoriev I.V."/>
            <person name="Nagy L.G."/>
            <person name="Martin F."/>
            <person name="Kauserud H."/>
        </authorList>
    </citation>
    <scope>NUCLEOTIDE SEQUENCE</scope>
    <source>
        <strain evidence="2">CBHHK200</strain>
    </source>
</reference>
<dbReference type="Proteomes" id="UP001218188">
    <property type="component" value="Unassembled WGS sequence"/>
</dbReference>
<feature type="transmembrane region" description="Helical" evidence="1">
    <location>
        <begin position="201"/>
        <end position="222"/>
    </location>
</feature>